<protein>
    <submittedName>
        <fullName evidence="1">Uncharacterized protein</fullName>
    </submittedName>
</protein>
<accession>A0ABV1RH87</accession>
<gene>
    <name evidence="1" type="ORF">ABS311_10555</name>
</gene>
<sequence>MRIAIETFRGMVPKPDSRLLPVEVANLAINCRFDRGQIEPYSNYQSIEPLPVSNVKSLFRYADNFWFAWNKDVDVVNSPIDQDDYGRVYFTGDGKPKVTYNTIATAGQIKPSASYSLGVPAPENGPNAIVSSAVQDEEGFANDITLFYVYTYVTELGEEGQPSALSGELTIFDPTSHTVSITFPDAVPTGHNITHIRIYRNATTTNSGGYFHVADIPIASKDTPYVDSTIEAELGGDLVSINYDLPPEDMAGLTSMPNGILAGFSGNSVCFSVAFQPHAWPFDYRQTTEHNIVGLSVFGNSLFVATEGKPYVFSGVSPDSMTGQKLEINQACVSKRSIVDMGEYVIYASPEGLVAASSGDMRVITQDLMRKDQWQQYQPETIHAYQVEGKYLAFHGGNAAFIFDPSDKSFIEINAYADAGFNILKQDELYLSVDDDLVLWDADLTKQNFRWRKRFELNNRVSPKACRVEKASDGDLTFTLFVDGVQSFQAVNPTNETFRLPPKRGDHFEIEVSGTCSVRRIVLASSPREL</sequence>
<dbReference type="EMBL" id="JBELOE010000210">
    <property type="protein sequence ID" value="MER2492318.1"/>
    <property type="molecule type" value="Genomic_DNA"/>
</dbReference>
<evidence type="ECO:0000313" key="1">
    <source>
        <dbReference type="EMBL" id="MER2492318.1"/>
    </source>
</evidence>
<reference evidence="1 2" key="1">
    <citation type="submission" date="2024-06" db="EMBL/GenBank/DDBJ databases">
        <authorList>
            <person name="Chen R.Y."/>
        </authorList>
    </citation>
    <scope>NUCLEOTIDE SEQUENCE [LARGE SCALE GENOMIC DNA]</scope>
    <source>
        <strain evidence="1 2">D2</strain>
    </source>
</reference>
<organism evidence="1 2">
    <name type="scientific">Catenovulum sediminis</name>
    <dbReference type="NCBI Taxonomy" id="1740262"/>
    <lineage>
        <taxon>Bacteria</taxon>
        <taxon>Pseudomonadati</taxon>
        <taxon>Pseudomonadota</taxon>
        <taxon>Gammaproteobacteria</taxon>
        <taxon>Alteromonadales</taxon>
        <taxon>Alteromonadaceae</taxon>
        <taxon>Catenovulum</taxon>
    </lineage>
</organism>
<evidence type="ECO:0000313" key="2">
    <source>
        <dbReference type="Proteomes" id="UP001467690"/>
    </source>
</evidence>
<comment type="caution">
    <text evidence="1">The sequence shown here is derived from an EMBL/GenBank/DDBJ whole genome shotgun (WGS) entry which is preliminary data.</text>
</comment>
<dbReference type="Proteomes" id="UP001467690">
    <property type="component" value="Unassembled WGS sequence"/>
</dbReference>
<name>A0ABV1RH87_9ALTE</name>
<dbReference type="RefSeq" id="WP_350401829.1">
    <property type="nucleotide sequence ID" value="NZ_JBELOE010000210.1"/>
</dbReference>
<keyword evidence="2" id="KW-1185">Reference proteome</keyword>
<proteinExistence type="predicted"/>